<feature type="region of interest" description="Disordered" evidence="1">
    <location>
        <begin position="1"/>
        <end position="22"/>
    </location>
</feature>
<sequence>MPAHHTTVAAASRSPDDSVTPPGLTAATLTPVLVSTPLSNSACSITGRADKPISEPTKGLWSMSTTRGVTPSPRANNACSRPGNSQAVSIPVSPAPTTTTVAAADVSGPPASPCRCCCSLTAPSYVSTSKPNSASPGNAGLTT</sequence>
<dbReference type="AlphaFoldDB" id="A0A655AJI4"/>
<proteinExistence type="predicted"/>
<name>A0A655AJI4_MYCTX</name>
<dbReference type="EMBL" id="CNFT01001385">
    <property type="protein sequence ID" value="CKT23734.1"/>
    <property type="molecule type" value="Genomic_DNA"/>
</dbReference>
<reference evidence="2 3" key="1">
    <citation type="submission" date="2015-03" db="EMBL/GenBank/DDBJ databases">
        <authorList>
            <consortium name="Pathogen Informatics"/>
        </authorList>
    </citation>
    <scope>NUCLEOTIDE SEQUENCE [LARGE SCALE GENOMIC DNA]</scope>
    <source>
        <strain evidence="2 3">Bir 185</strain>
    </source>
</reference>
<evidence type="ECO:0000256" key="1">
    <source>
        <dbReference type="SAM" id="MobiDB-lite"/>
    </source>
</evidence>
<feature type="region of interest" description="Disordered" evidence="1">
    <location>
        <begin position="40"/>
        <end position="87"/>
    </location>
</feature>
<protein>
    <submittedName>
        <fullName evidence="2">Uncharacterized protein</fullName>
    </submittedName>
</protein>
<organism evidence="2 3">
    <name type="scientific">Mycobacterium tuberculosis</name>
    <dbReference type="NCBI Taxonomy" id="1773"/>
    <lineage>
        <taxon>Bacteria</taxon>
        <taxon>Bacillati</taxon>
        <taxon>Actinomycetota</taxon>
        <taxon>Actinomycetes</taxon>
        <taxon>Mycobacteriales</taxon>
        <taxon>Mycobacteriaceae</taxon>
        <taxon>Mycobacterium</taxon>
        <taxon>Mycobacterium tuberculosis complex</taxon>
    </lineage>
</organism>
<evidence type="ECO:0000313" key="2">
    <source>
        <dbReference type="EMBL" id="CKT23734.1"/>
    </source>
</evidence>
<accession>A0A655AJI4</accession>
<dbReference type="Proteomes" id="UP000050164">
    <property type="component" value="Unassembled WGS sequence"/>
</dbReference>
<evidence type="ECO:0000313" key="3">
    <source>
        <dbReference type="Proteomes" id="UP000050164"/>
    </source>
</evidence>
<feature type="compositionally biased region" description="Polar residues" evidence="1">
    <location>
        <begin position="62"/>
        <end position="87"/>
    </location>
</feature>
<gene>
    <name evidence="2" type="ORF">ERS027659_04132</name>
</gene>